<accession>A0A0S1SUL7</accession>
<name>A0A0S1SKN7_9BACT</name>
<dbReference type="CDD" id="cd05254">
    <property type="entry name" value="dTDP_HR_like_SDR_e"/>
    <property type="match status" value="1"/>
</dbReference>
<evidence type="ECO:0000259" key="4">
    <source>
        <dbReference type="Pfam" id="PF04321"/>
    </source>
</evidence>
<accession>A0A0S1SKN7</accession>
<protein>
    <recommendedName>
        <fullName evidence="2">dTDP-4-dehydrorhamnose reductase</fullName>
        <ecNumber evidence="2">1.1.1.133</ecNumber>
    </recommendedName>
</protein>
<comment type="pathway">
    <text evidence="2">Carbohydrate biosynthesis; dTDP-L-rhamnose biosynthesis.</text>
</comment>
<dbReference type="EC" id="1.1.1.133" evidence="2"/>
<sequence>MRVLVFGGRGFLGQYFLRIFPDALAPSVDITDATAVAHALDEAQPDVVINAVGRTGSPNVDWCEEHKLETMHANVLGPLVLMEECSKRGIYWVHLSSGCIYEGTKGMKGTKGEKRTKGEQEEGWTEEDEPNFTGSFYARSKALCERAIREFPGMLILRLRMPFDGSSHPKNLITKLAKYARVNDEENSITCLTDFLVATKVLIDRRATGIYNMVNEGVISPYRIMELYREVVDPHHSFERLPLPSQAGVTKVGRSNCVLSTTKLEGEGIRLRPVEEAVRESLFQMKNAASHSEKSDIVNTSFVQ</sequence>
<dbReference type="GO" id="GO:0008831">
    <property type="term" value="F:dTDP-4-dehydrorhamnose reductase activity"/>
    <property type="evidence" value="ECO:0007669"/>
    <property type="project" value="UniProtKB-EC"/>
</dbReference>
<dbReference type="STRING" id="1735162.PeribacterB2_0338"/>
<feature type="compositionally biased region" description="Acidic residues" evidence="3">
    <location>
        <begin position="121"/>
        <end position="130"/>
    </location>
</feature>
<keyword evidence="2" id="KW-0521">NADP</keyword>
<feature type="domain" description="RmlD-like substrate binding" evidence="4">
    <location>
        <begin position="1"/>
        <end position="285"/>
    </location>
</feature>
<dbReference type="Pfam" id="PF04321">
    <property type="entry name" value="RmlD_sub_bind"/>
    <property type="match status" value="1"/>
</dbReference>
<reference evidence="5 6" key="2">
    <citation type="journal article" date="2016" name="PeerJ">
        <title>Analysis of five complete genome sequences for members of the class Peribacteria in the recently recognized Peregrinibacteria bacterial phylum.</title>
        <authorList>
            <person name="Anantharaman K."/>
            <person name="Brown C.T."/>
            <person name="Burstein D."/>
            <person name="Castelle C.J."/>
            <person name="Probst A.J."/>
            <person name="Thomas B.C."/>
            <person name="Williams K.H."/>
            <person name="Banfield J.F."/>
        </authorList>
    </citation>
    <scope>NUCLEOTIDE SEQUENCE [LARGE SCALE GENOMIC DNA]</scope>
    <source>
        <strain evidence="5">RIFOXYD1_FULL_PER-ii_59_16</strain>
    </source>
</reference>
<dbReference type="AlphaFoldDB" id="A0A0S1SKN7"/>
<dbReference type="InterPro" id="IPR036291">
    <property type="entry name" value="NAD(P)-bd_dom_sf"/>
</dbReference>
<dbReference type="GO" id="GO:0048270">
    <property type="term" value="F:methionine adenosyltransferase regulator activity"/>
    <property type="evidence" value="ECO:0007669"/>
    <property type="project" value="TreeGrafter"/>
</dbReference>
<comment type="similarity">
    <text evidence="1 2">Belongs to the dTDP-4-dehydrorhamnose reductase family.</text>
</comment>
<dbReference type="EMBL" id="CP013065">
    <property type="protein sequence ID" value="ALM13036.1"/>
    <property type="molecule type" value="Genomic_DNA"/>
</dbReference>
<evidence type="ECO:0000256" key="2">
    <source>
        <dbReference type="RuleBase" id="RU364082"/>
    </source>
</evidence>
<dbReference type="InterPro" id="IPR005913">
    <property type="entry name" value="dTDP_dehydrorham_reduct"/>
</dbReference>
<evidence type="ECO:0000256" key="3">
    <source>
        <dbReference type="SAM" id="MobiDB-lite"/>
    </source>
</evidence>
<dbReference type="PANTHER" id="PTHR10491">
    <property type="entry name" value="DTDP-4-DEHYDRORHAMNOSE REDUCTASE"/>
    <property type="match status" value="1"/>
</dbReference>
<organism evidence="5 6">
    <name type="scientific">Candidatus Peribacter riflensis</name>
    <dbReference type="NCBI Taxonomy" id="1735162"/>
    <lineage>
        <taxon>Bacteria</taxon>
        <taxon>Candidatus Peregrinibacteriota</taxon>
        <taxon>Candidatus Peribacteria</taxon>
        <taxon>Candidatus Peribacterales</taxon>
        <taxon>Candidatus Peribacteraceae</taxon>
        <taxon>Candidatus Peribacter</taxon>
    </lineage>
</organism>
<reference evidence="6" key="1">
    <citation type="submission" date="2015-10" db="EMBL/GenBank/DDBJ databases">
        <title>Analysis of five complete genome sequences for members of the class Peribacteria in the recently recognized Peregrinibacteria bacterial phylum.</title>
        <authorList>
            <person name="Anantharaman K."/>
            <person name="Brown C.T."/>
            <person name="Burstein D."/>
            <person name="Castelle C.J."/>
            <person name="Probst A.J."/>
            <person name="Thomas B.C."/>
            <person name="Williams K.H."/>
            <person name="Banfield J.F."/>
        </authorList>
    </citation>
    <scope>NUCLEOTIDE SEQUENCE [LARGE SCALE GENOMIC DNA]</scope>
</reference>
<keyword evidence="2" id="KW-0560">Oxidoreductase</keyword>
<dbReference type="GO" id="GO:0006556">
    <property type="term" value="P:S-adenosylmethionine biosynthetic process"/>
    <property type="evidence" value="ECO:0007669"/>
    <property type="project" value="TreeGrafter"/>
</dbReference>
<dbReference type="Gene3D" id="3.40.50.720">
    <property type="entry name" value="NAD(P)-binding Rossmann-like Domain"/>
    <property type="match status" value="1"/>
</dbReference>
<comment type="function">
    <text evidence="2">Catalyzes the reduction of dTDP-6-deoxy-L-lyxo-4-hexulose to yield dTDP-L-rhamnose.</text>
</comment>
<dbReference type="SUPFAM" id="SSF51735">
    <property type="entry name" value="NAD(P)-binding Rossmann-fold domains"/>
    <property type="match status" value="1"/>
</dbReference>
<evidence type="ECO:0000256" key="1">
    <source>
        <dbReference type="ARBA" id="ARBA00010944"/>
    </source>
</evidence>
<accession>A0A0S1SGH6</accession>
<proteinExistence type="inferred from homology"/>
<evidence type="ECO:0000313" key="5">
    <source>
        <dbReference type="EMBL" id="ALM13036.1"/>
    </source>
</evidence>
<dbReference type="PANTHER" id="PTHR10491:SF4">
    <property type="entry name" value="METHIONINE ADENOSYLTRANSFERASE 2 SUBUNIT BETA"/>
    <property type="match status" value="1"/>
</dbReference>
<dbReference type="InterPro" id="IPR029903">
    <property type="entry name" value="RmlD-like-bd"/>
</dbReference>
<feature type="compositionally biased region" description="Basic and acidic residues" evidence="3">
    <location>
        <begin position="110"/>
        <end position="120"/>
    </location>
</feature>
<dbReference type="Proteomes" id="UP000069135">
    <property type="component" value="Chromosome"/>
</dbReference>
<accession>A0A0S1SRP2</accession>
<evidence type="ECO:0000313" key="6">
    <source>
        <dbReference type="Proteomes" id="UP000069135"/>
    </source>
</evidence>
<dbReference type="GO" id="GO:0048269">
    <property type="term" value="C:methionine adenosyltransferase complex"/>
    <property type="evidence" value="ECO:0007669"/>
    <property type="project" value="TreeGrafter"/>
</dbReference>
<dbReference type="KEGG" id="prf:PeribacterA2_0338"/>
<gene>
    <name evidence="5" type="ORF">PeribacterD1_0338</name>
</gene>
<feature type="region of interest" description="Disordered" evidence="3">
    <location>
        <begin position="108"/>
        <end position="130"/>
    </location>
</feature>
<accession>A0A0S1SQ98</accession>